<dbReference type="Proteomes" id="UP001334084">
    <property type="component" value="Chromosome 1"/>
</dbReference>
<evidence type="ECO:0000313" key="2">
    <source>
        <dbReference type="Proteomes" id="UP001334084"/>
    </source>
</evidence>
<dbReference type="GeneID" id="90540162"/>
<protein>
    <submittedName>
        <fullName evidence="1">Uncharacterized protein</fullName>
    </submittedName>
</protein>
<keyword evidence="2" id="KW-1185">Reference proteome</keyword>
<evidence type="ECO:0000313" key="1">
    <source>
        <dbReference type="EMBL" id="WUR02360.1"/>
    </source>
</evidence>
<accession>A0AAX4J8U6</accession>
<gene>
    <name evidence="1" type="ORF">VNE69_01298</name>
</gene>
<dbReference type="KEGG" id="vnx:VNE69_01298"/>
<dbReference type="AlphaFoldDB" id="A0AAX4J8U6"/>
<reference evidence="1" key="1">
    <citation type="journal article" date="2024" name="BMC Genomics">
        <title>Functional annotation of a divergent genome using sequence and structure-based similarity.</title>
        <authorList>
            <person name="Svedberg D."/>
            <person name="Winiger R.R."/>
            <person name="Berg A."/>
            <person name="Sharma H."/>
            <person name="Tellgren-Roth C."/>
            <person name="Debrunner-Vossbrinck B.A."/>
            <person name="Vossbrinck C.R."/>
            <person name="Barandun J."/>
        </authorList>
    </citation>
    <scope>NUCLEOTIDE SEQUENCE</scope>
    <source>
        <strain evidence="1">Illinois isolate</strain>
    </source>
</reference>
<organism evidence="1 2">
    <name type="scientific">Vairimorpha necatrix</name>
    <dbReference type="NCBI Taxonomy" id="6039"/>
    <lineage>
        <taxon>Eukaryota</taxon>
        <taxon>Fungi</taxon>
        <taxon>Fungi incertae sedis</taxon>
        <taxon>Microsporidia</taxon>
        <taxon>Nosematidae</taxon>
        <taxon>Vairimorpha</taxon>
    </lineage>
</organism>
<dbReference type="EMBL" id="CP142726">
    <property type="protein sequence ID" value="WUR02360.1"/>
    <property type="molecule type" value="Genomic_DNA"/>
</dbReference>
<proteinExistence type="predicted"/>
<sequence>MPTEICFKKQDSDFSSIDTSKYTKIFINSTREDKTTKISLSKYKGDILYILSNKDFENINDYFTVTENTVKQELTNEVTRNVKKSKQGNLFGFMKKK</sequence>
<dbReference type="RefSeq" id="XP_065328505.1">
    <property type="nucleotide sequence ID" value="XM_065472433.1"/>
</dbReference>
<name>A0AAX4J8U6_9MICR</name>